<evidence type="ECO:0000313" key="3">
    <source>
        <dbReference type="Proteomes" id="UP000008467"/>
    </source>
</evidence>
<dbReference type="PANTHER" id="PTHR40044">
    <property type="entry name" value="INTEGRAL MEMBRANE PROTEIN-RELATED"/>
    <property type="match status" value="1"/>
</dbReference>
<gene>
    <name evidence="2" type="ordered locus">Clole_3411</name>
</gene>
<dbReference type="AlphaFoldDB" id="F2JRR8"/>
<evidence type="ECO:0008006" key="4">
    <source>
        <dbReference type="Google" id="ProtNLM"/>
    </source>
</evidence>
<keyword evidence="1" id="KW-0812">Transmembrane</keyword>
<dbReference type="InterPro" id="IPR010387">
    <property type="entry name" value="QueT"/>
</dbReference>
<dbReference type="Pfam" id="PF06177">
    <property type="entry name" value="QueT"/>
    <property type="match status" value="1"/>
</dbReference>
<protein>
    <recommendedName>
        <fullName evidence="4">QueT transporter</fullName>
    </recommendedName>
</protein>
<dbReference type="Gene3D" id="1.10.1760.20">
    <property type="match status" value="1"/>
</dbReference>
<keyword evidence="3" id="KW-1185">Reference proteome</keyword>
<feature type="transmembrane region" description="Helical" evidence="1">
    <location>
        <begin position="43"/>
        <end position="67"/>
    </location>
</feature>
<feature type="transmembrane region" description="Helical" evidence="1">
    <location>
        <begin position="12"/>
        <end position="31"/>
    </location>
</feature>
<dbReference type="PIRSF" id="PIRSF031501">
    <property type="entry name" value="QueT"/>
    <property type="match status" value="1"/>
</dbReference>
<dbReference type="PANTHER" id="PTHR40044:SF1">
    <property type="entry name" value="INTEGRAL MEMBRANE PROTEIN"/>
    <property type="match status" value="1"/>
</dbReference>
<organism evidence="2 3">
    <name type="scientific">Cellulosilyticum lentocellum (strain ATCC 49066 / DSM 5427 / NCIMB 11756 / RHM5)</name>
    <name type="common">Clostridium lentocellum</name>
    <dbReference type="NCBI Taxonomy" id="642492"/>
    <lineage>
        <taxon>Bacteria</taxon>
        <taxon>Bacillati</taxon>
        <taxon>Bacillota</taxon>
        <taxon>Clostridia</taxon>
        <taxon>Lachnospirales</taxon>
        <taxon>Cellulosilyticaceae</taxon>
        <taxon>Cellulosilyticum</taxon>
    </lineage>
</organism>
<dbReference type="Proteomes" id="UP000008467">
    <property type="component" value="Chromosome"/>
</dbReference>
<proteinExistence type="predicted"/>
<feature type="transmembrane region" description="Helical" evidence="1">
    <location>
        <begin position="105"/>
        <end position="126"/>
    </location>
</feature>
<name>F2JRR8_CELLD</name>
<keyword evidence="1" id="KW-1133">Transmembrane helix</keyword>
<dbReference type="eggNOG" id="COG4708">
    <property type="taxonomic scope" value="Bacteria"/>
</dbReference>
<dbReference type="KEGG" id="cle:Clole_3411"/>
<evidence type="ECO:0000256" key="1">
    <source>
        <dbReference type="SAM" id="Phobius"/>
    </source>
</evidence>
<sequence length="181" mass="19379">MMKTKITTKQLVQIALVAAIYAALTGLFMTISFTPLQLRLSEIMVFLAYFNPLATIGLTLGCFLANLLFSPTPVLDCIFGTLATLISVGAISYTAKIFKGSKKGIWVASIWPVVFNAIIVGAMLYFAGFSLPSEHGAVVALISSMASVGLGEFIVVMVMGIPVTLLVMNKYKKAIGQFLQA</sequence>
<dbReference type="EMBL" id="CP002582">
    <property type="protein sequence ID" value="ADZ85098.1"/>
    <property type="molecule type" value="Genomic_DNA"/>
</dbReference>
<dbReference type="STRING" id="642492.Clole_3411"/>
<dbReference type="HOGENOM" id="CLU_104115_0_0_9"/>
<reference evidence="2 3" key="1">
    <citation type="journal article" date="2011" name="J. Bacteriol.">
        <title>Complete genome sequence of the cellulose-degrading bacterium Cellulosilyticum lentocellum.</title>
        <authorList>
            <consortium name="US DOE Joint Genome Institute"/>
            <person name="Miller D.A."/>
            <person name="Suen G."/>
            <person name="Bruce D."/>
            <person name="Copeland A."/>
            <person name="Cheng J.F."/>
            <person name="Detter C."/>
            <person name="Goodwin L.A."/>
            <person name="Han C.S."/>
            <person name="Hauser L.J."/>
            <person name="Land M.L."/>
            <person name="Lapidus A."/>
            <person name="Lucas S."/>
            <person name="Meincke L."/>
            <person name="Pitluck S."/>
            <person name="Tapia R."/>
            <person name="Teshima H."/>
            <person name="Woyke T."/>
            <person name="Fox B.G."/>
            <person name="Angert E.R."/>
            <person name="Currie C.R."/>
        </authorList>
    </citation>
    <scope>NUCLEOTIDE SEQUENCE [LARGE SCALE GENOMIC DNA]</scope>
    <source>
        <strain evidence="3">ATCC 49066 / DSM 5427 / NCIMB 11756 / RHM5</strain>
    </source>
</reference>
<evidence type="ECO:0000313" key="2">
    <source>
        <dbReference type="EMBL" id="ADZ85098.1"/>
    </source>
</evidence>
<feature type="transmembrane region" description="Helical" evidence="1">
    <location>
        <begin position="138"/>
        <end position="167"/>
    </location>
</feature>
<accession>F2JRR8</accession>
<keyword evidence="1" id="KW-0472">Membrane</keyword>
<feature type="transmembrane region" description="Helical" evidence="1">
    <location>
        <begin position="73"/>
        <end position="93"/>
    </location>
</feature>
<dbReference type="RefSeq" id="WP_013658374.1">
    <property type="nucleotide sequence ID" value="NC_015275.1"/>
</dbReference>